<dbReference type="Pfam" id="PF01872">
    <property type="entry name" value="RibD_C"/>
    <property type="match status" value="1"/>
</dbReference>
<dbReference type="SUPFAM" id="SSF53597">
    <property type="entry name" value="Dihydrofolate reductase-like"/>
    <property type="match status" value="1"/>
</dbReference>
<dbReference type="GO" id="GO:0008703">
    <property type="term" value="F:5-amino-6-(5-phosphoribosylamino)uracil reductase activity"/>
    <property type="evidence" value="ECO:0007669"/>
    <property type="project" value="InterPro"/>
</dbReference>
<evidence type="ECO:0000313" key="2">
    <source>
        <dbReference type="EMBL" id="GIM83935.1"/>
    </source>
</evidence>
<protein>
    <submittedName>
        <fullName evidence="2">Pyrimidine reductase</fullName>
    </submittedName>
</protein>
<organism evidence="2 3">
    <name type="scientific">Winogradskya consettensis</name>
    <dbReference type="NCBI Taxonomy" id="113560"/>
    <lineage>
        <taxon>Bacteria</taxon>
        <taxon>Bacillati</taxon>
        <taxon>Actinomycetota</taxon>
        <taxon>Actinomycetes</taxon>
        <taxon>Micromonosporales</taxon>
        <taxon>Micromonosporaceae</taxon>
        <taxon>Winogradskya</taxon>
    </lineage>
</organism>
<accession>A0A919T1N7</accession>
<dbReference type="Proteomes" id="UP000680865">
    <property type="component" value="Unassembled WGS sequence"/>
</dbReference>
<dbReference type="EMBL" id="BOQP01000058">
    <property type="protein sequence ID" value="GIM83935.1"/>
    <property type="molecule type" value="Genomic_DNA"/>
</dbReference>
<keyword evidence="3" id="KW-1185">Reference proteome</keyword>
<name>A0A919T1N7_9ACTN</name>
<comment type="caution">
    <text evidence="2">The sequence shown here is derived from an EMBL/GenBank/DDBJ whole genome shotgun (WGS) entry which is preliminary data.</text>
</comment>
<reference evidence="2" key="1">
    <citation type="submission" date="2021-03" db="EMBL/GenBank/DDBJ databases">
        <title>Whole genome shotgun sequence of Actinoplanes consettensis NBRC 14913.</title>
        <authorList>
            <person name="Komaki H."/>
            <person name="Tamura T."/>
        </authorList>
    </citation>
    <scope>NUCLEOTIDE SEQUENCE</scope>
    <source>
        <strain evidence="2">NBRC 14913</strain>
    </source>
</reference>
<dbReference type="InterPro" id="IPR024072">
    <property type="entry name" value="DHFR-like_dom_sf"/>
</dbReference>
<evidence type="ECO:0000313" key="3">
    <source>
        <dbReference type="Proteomes" id="UP000680865"/>
    </source>
</evidence>
<evidence type="ECO:0000259" key="1">
    <source>
        <dbReference type="Pfam" id="PF01872"/>
    </source>
</evidence>
<sequence>MDMGKIIAVEYVTLDGVFEEPSWSGPYFNDELGGWQDENLQEADALLLGRRTYEGFKAAWPGMEEATGHFGKKMNSMPKHVATTTLTEPEWNAAFLTGEVAEAVAGLKAGPESLLINGSAELVNYLTRHNLIDEYRIMVFPVVVGEGRKLWHDGTKVALSLTRTWSTKTGVEVITYVPA</sequence>
<dbReference type="AlphaFoldDB" id="A0A919T1N7"/>
<dbReference type="GO" id="GO:0009231">
    <property type="term" value="P:riboflavin biosynthetic process"/>
    <property type="evidence" value="ECO:0007669"/>
    <property type="project" value="InterPro"/>
</dbReference>
<dbReference type="Gene3D" id="3.40.430.10">
    <property type="entry name" value="Dihydrofolate Reductase, subunit A"/>
    <property type="match status" value="1"/>
</dbReference>
<gene>
    <name evidence="2" type="ORF">Aco04nite_88980</name>
</gene>
<proteinExistence type="predicted"/>
<dbReference type="RefSeq" id="WP_244876747.1">
    <property type="nucleotide sequence ID" value="NZ_BAAATW010000004.1"/>
</dbReference>
<feature type="domain" description="Bacterial bifunctional deaminase-reductase C-terminal" evidence="1">
    <location>
        <begin position="5"/>
        <end position="171"/>
    </location>
</feature>
<dbReference type="InterPro" id="IPR002734">
    <property type="entry name" value="RibDG_C"/>
</dbReference>